<name>A0A0A9EM99_ARUDO</name>
<proteinExistence type="predicted"/>
<accession>A0A0A9EM99</accession>
<dbReference type="EMBL" id="GBRH01196659">
    <property type="protein sequence ID" value="JAE01237.1"/>
    <property type="molecule type" value="Transcribed_RNA"/>
</dbReference>
<protein>
    <submittedName>
        <fullName evidence="2">Uncharacterized protein</fullName>
    </submittedName>
</protein>
<reference evidence="2" key="2">
    <citation type="journal article" date="2015" name="Data Brief">
        <title>Shoot transcriptome of the giant reed, Arundo donax.</title>
        <authorList>
            <person name="Barrero R.A."/>
            <person name="Guerrero F.D."/>
            <person name="Moolhuijzen P."/>
            <person name="Goolsby J.A."/>
            <person name="Tidwell J."/>
            <person name="Bellgard S.E."/>
            <person name="Bellgard M.I."/>
        </authorList>
    </citation>
    <scope>NUCLEOTIDE SEQUENCE</scope>
    <source>
        <tissue evidence="2">Shoot tissue taken approximately 20 cm above the soil surface</tissue>
    </source>
</reference>
<sequence>MMGLDPEPSGMESPPGKRSSEILGPMCGDRCRSRPQWSGTSTTGG</sequence>
<evidence type="ECO:0000256" key="1">
    <source>
        <dbReference type="SAM" id="MobiDB-lite"/>
    </source>
</evidence>
<feature type="region of interest" description="Disordered" evidence="1">
    <location>
        <begin position="1"/>
        <end position="45"/>
    </location>
</feature>
<feature type="compositionally biased region" description="Polar residues" evidence="1">
    <location>
        <begin position="35"/>
        <end position="45"/>
    </location>
</feature>
<reference evidence="2" key="1">
    <citation type="submission" date="2014-09" db="EMBL/GenBank/DDBJ databases">
        <authorList>
            <person name="Magalhaes I.L.F."/>
            <person name="Oliveira U."/>
            <person name="Santos F.R."/>
            <person name="Vidigal T.H.D.A."/>
            <person name="Brescovit A.D."/>
            <person name="Santos A.J."/>
        </authorList>
    </citation>
    <scope>NUCLEOTIDE SEQUENCE</scope>
    <source>
        <tissue evidence="2">Shoot tissue taken approximately 20 cm above the soil surface</tissue>
    </source>
</reference>
<evidence type="ECO:0000313" key="2">
    <source>
        <dbReference type="EMBL" id="JAE01237.1"/>
    </source>
</evidence>
<dbReference type="AlphaFoldDB" id="A0A0A9EM99"/>
<organism evidence="2">
    <name type="scientific">Arundo donax</name>
    <name type="common">Giant reed</name>
    <name type="synonym">Donax arundinaceus</name>
    <dbReference type="NCBI Taxonomy" id="35708"/>
    <lineage>
        <taxon>Eukaryota</taxon>
        <taxon>Viridiplantae</taxon>
        <taxon>Streptophyta</taxon>
        <taxon>Embryophyta</taxon>
        <taxon>Tracheophyta</taxon>
        <taxon>Spermatophyta</taxon>
        <taxon>Magnoliopsida</taxon>
        <taxon>Liliopsida</taxon>
        <taxon>Poales</taxon>
        <taxon>Poaceae</taxon>
        <taxon>PACMAD clade</taxon>
        <taxon>Arundinoideae</taxon>
        <taxon>Arundineae</taxon>
        <taxon>Arundo</taxon>
    </lineage>
</organism>